<feature type="transmembrane region" description="Helical" evidence="1">
    <location>
        <begin position="40"/>
        <end position="63"/>
    </location>
</feature>
<protein>
    <submittedName>
        <fullName evidence="2">Uncharacterized protein</fullName>
    </submittedName>
</protein>
<keyword evidence="1" id="KW-0472">Membrane</keyword>
<organism evidence="2">
    <name type="scientific">Oryza brachyantha</name>
    <name type="common">malo sina</name>
    <dbReference type="NCBI Taxonomy" id="4533"/>
    <lineage>
        <taxon>Eukaryota</taxon>
        <taxon>Viridiplantae</taxon>
        <taxon>Streptophyta</taxon>
        <taxon>Embryophyta</taxon>
        <taxon>Tracheophyta</taxon>
        <taxon>Spermatophyta</taxon>
        <taxon>Magnoliopsida</taxon>
        <taxon>Liliopsida</taxon>
        <taxon>Poales</taxon>
        <taxon>Poaceae</taxon>
        <taxon>BOP clade</taxon>
        <taxon>Oryzoideae</taxon>
        <taxon>Oryzeae</taxon>
        <taxon>Oryzinae</taxon>
        <taxon>Oryza</taxon>
    </lineage>
</organism>
<dbReference type="AlphaFoldDB" id="J3MHM9"/>
<evidence type="ECO:0000256" key="1">
    <source>
        <dbReference type="SAM" id="Phobius"/>
    </source>
</evidence>
<proteinExistence type="predicted"/>
<dbReference type="Proteomes" id="UP000006038">
    <property type="component" value="Chromosome 6"/>
</dbReference>
<sequence length="64" mass="7073">MGGSIGAPSSSRFISMRILRTLGVFYFDLGLEWSMFSRNFVLSVTCGGDWLVVLLRCALGLVLR</sequence>
<dbReference type="HOGENOM" id="CLU_2871244_0_0_1"/>
<reference evidence="2" key="1">
    <citation type="journal article" date="2013" name="Nat. Commun.">
        <title>Whole-genome sequencing of Oryza brachyantha reveals mechanisms underlying Oryza genome evolution.</title>
        <authorList>
            <person name="Chen J."/>
            <person name="Huang Q."/>
            <person name="Gao D."/>
            <person name="Wang J."/>
            <person name="Lang Y."/>
            <person name="Liu T."/>
            <person name="Li B."/>
            <person name="Bai Z."/>
            <person name="Luis Goicoechea J."/>
            <person name="Liang C."/>
            <person name="Chen C."/>
            <person name="Zhang W."/>
            <person name="Sun S."/>
            <person name="Liao Y."/>
            <person name="Zhang X."/>
            <person name="Yang L."/>
            <person name="Song C."/>
            <person name="Wang M."/>
            <person name="Shi J."/>
            <person name="Liu G."/>
            <person name="Liu J."/>
            <person name="Zhou H."/>
            <person name="Zhou W."/>
            <person name="Yu Q."/>
            <person name="An N."/>
            <person name="Chen Y."/>
            <person name="Cai Q."/>
            <person name="Wang B."/>
            <person name="Liu B."/>
            <person name="Min J."/>
            <person name="Huang Y."/>
            <person name="Wu H."/>
            <person name="Li Z."/>
            <person name="Zhang Y."/>
            <person name="Yin Y."/>
            <person name="Song W."/>
            <person name="Jiang J."/>
            <person name="Jackson S.A."/>
            <person name="Wing R.A."/>
            <person name="Wang J."/>
            <person name="Chen M."/>
        </authorList>
    </citation>
    <scope>NUCLEOTIDE SEQUENCE [LARGE SCALE GENOMIC DNA]</scope>
    <source>
        <strain evidence="2">cv. IRGC 101232</strain>
    </source>
</reference>
<name>J3MHM9_ORYBR</name>
<keyword evidence="1" id="KW-0812">Transmembrane</keyword>
<keyword evidence="1" id="KW-1133">Transmembrane helix</keyword>
<accession>J3MHM9</accession>
<dbReference type="EnsemblPlants" id="OB06G35230.1">
    <property type="protein sequence ID" value="OB06G35230.1"/>
    <property type="gene ID" value="OB06G35230"/>
</dbReference>
<evidence type="ECO:0000313" key="3">
    <source>
        <dbReference type="Proteomes" id="UP000006038"/>
    </source>
</evidence>
<reference evidence="2" key="2">
    <citation type="submission" date="2013-04" db="UniProtKB">
        <authorList>
            <consortium name="EnsemblPlants"/>
        </authorList>
    </citation>
    <scope>IDENTIFICATION</scope>
</reference>
<evidence type="ECO:0000313" key="2">
    <source>
        <dbReference type="EnsemblPlants" id="OB06G35230.1"/>
    </source>
</evidence>
<keyword evidence="3" id="KW-1185">Reference proteome</keyword>
<dbReference type="Gramene" id="OB06G35230.1">
    <property type="protein sequence ID" value="OB06G35230.1"/>
    <property type="gene ID" value="OB06G35230"/>
</dbReference>